<evidence type="ECO:0000313" key="3">
    <source>
        <dbReference type="Proteomes" id="UP001164653"/>
    </source>
</evidence>
<dbReference type="PANTHER" id="PTHR34219:SF3">
    <property type="entry name" value="BLL7967 PROTEIN"/>
    <property type="match status" value="1"/>
</dbReference>
<feature type="transmembrane region" description="Helical" evidence="1">
    <location>
        <begin position="195"/>
        <end position="215"/>
    </location>
</feature>
<organism evidence="2 3">
    <name type="scientific">Dyadobacter pollutisoli</name>
    <dbReference type="NCBI Taxonomy" id="2910158"/>
    <lineage>
        <taxon>Bacteria</taxon>
        <taxon>Pseudomonadati</taxon>
        <taxon>Bacteroidota</taxon>
        <taxon>Cytophagia</taxon>
        <taxon>Cytophagales</taxon>
        <taxon>Spirosomataceae</taxon>
        <taxon>Dyadobacter</taxon>
    </lineage>
</organism>
<name>A0A9E8NBQ7_9BACT</name>
<protein>
    <submittedName>
        <fullName evidence="2">PepSY-associated TM helix domain-containing protein</fullName>
    </submittedName>
</protein>
<feature type="transmembrane region" description="Helical" evidence="1">
    <location>
        <begin position="347"/>
        <end position="367"/>
    </location>
</feature>
<evidence type="ECO:0000313" key="2">
    <source>
        <dbReference type="EMBL" id="WAC13043.1"/>
    </source>
</evidence>
<keyword evidence="1" id="KW-0472">Membrane</keyword>
<dbReference type="Pfam" id="PF03929">
    <property type="entry name" value="PepSY_TM"/>
    <property type="match status" value="1"/>
</dbReference>
<dbReference type="EMBL" id="CP112998">
    <property type="protein sequence ID" value="WAC13043.1"/>
    <property type="molecule type" value="Genomic_DNA"/>
</dbReference>
<sequence length="386" mass="43259">MMSFKKVTGKIHLWLGLASGLVVFIVGLTGAILVFEEEISGFFNYGVFRKVEKTGHPFALPSNIFAVADSALQNKKIARTYYTVYTTGDRVNALWALDSTRQYHAVLQNPYTGKIVSGFDYKNAFFTIILYIHITLAIGEVGTMIISYATLVFVILMITGIILWKPASSKGYKQRFTIKWNAKGKRLNYDLHNVLGFYMAWVAIFIALTGLVWSFEWMNNSVQWVANGGKAIPLKRERLASDTAAISSGANHFLTVADSLFIHFAKNPDKTRAIRVYKPNSASDALHFTIETDKGSNYARADDYFYDQYSGKLLSMQPFANLDNGQKVRRMNYYIHVGSIGGLTGKLLAFFASLIAASLPITGFIVWRGRRKTKPGLKRTAKNLMK</sequence>
<evidence type="ECO:0000256" key="1">
    <source>
        <dbReference type="SAM" id="Phobius"/>
    </source>
</evidence>
<proteinExistence type="predicted"/>
<keyword evidence="1" id="KW-0812">Transmembrane</keyword>
<keyword evidence="3" id="KW-1185">Reference proteome</keyword>
<feature type="transmembrane region" description="Helical" evidence="1">
    <location>
        <begin position="12"/>
        <end position="35"/>
    </location>
</feature>
<dbReference type="RefSeq" id="WP_244823935.1">
    <property type="nucleotide sequence ID" value="NZ_CP112998.1"/>
</dbReference>
<dbReference type="Proteomes" id="UP001164653">
    <property type="component" value="Chromosome"/>
</dbReference>
<feature type="transmembrane region" description="Helical" evidence="1">
    <location>
        <begin position="145"/>
        <end position="164"/>
    </location>
</feature>
<dbReference type="KEGG" id="dpf:ON006_03565"/>
<reference evidence="2" key="1">
    <citation type="submission" date="2022-11" db="EMBL/GenBank/DDBJ databases">
        <title>Dyadobacter pollutisoli sp. nov., isolated from plastic dumped soil.</title>
        <authorList>
            <person name="Kim J.M."/>
            <person name="Kim K.R."/>
            <person name="Lee J.K."/>
            <person name="Hao L."/>
            <person name="Jeon C.O."/>
        </authorList>
    </citation>
    <scope>NUCLEOTIDE SEQUENCE</scope>
    <source>
        <strain evidence="2">U1</strain>
    </source>
</reference>
<dbReference type="AlphaFoldDB" id="A0A9E8NBQ7"/>
<dbReference type="PANTHER" id="PTHR34219">
    <property type="entry name" value="IRON-REGULATED INNER MEMBRANE PROTEIN-RELATED"/>
    <property type="match status" value="1"/>
</dbReference>
<keyword evidence="1" id="KW-1133">Transmembrane helix</keyword>
<accession>A0A9E8NBQ7</accession>
<gene>
    <name evidence="2" type="ORF">ON006_03565</name>
</gene>
<dbReference type="InterPro" id="IPR005625">
    <property type="entry name" value="PepSY-ass_TM"/>
</dbReference>